<feature type="repeat" description="ANK" evidence="3">
    <location>
        <begin position="123"/>
        <end position="155"/>
    </location>
</feature>
<dbReference type="Proteomes" id="UP001519460">
    <property type="component" value="Unassembled WGS sequence"/>
</dbReference>
<keyword evidence="1" id="KW-0677">Repeat</keyword>
<organism evidence="6 7">
    <name type="scientific">Batillaria attramentaria</name>
    <dbReference type="NCBI Taxonomy" id="370345"/>
    <lineage>
        <taxon>Eukaryota</taxon>
        <taxon>Metazoa</taxon>
        <taxon>Spiralia</taxon>
        <taxon>Lophotrochozoa</taxon>
        <taxon>Mollusca</taxon>
        <taxon>Gastropoda</taxon>
        <taxon>Caenogastropoda</taxon>
        <taxon>Sorbeoconcha</taxon>
        <taxon>Cerithioidea</taxon>
        <taxon>Batillariidae</taxon>
        <taxon>Batillaria</taxon>
    </lineage>
</organism>
<feature type="repeat" description="ANK" evidence="3">
    <location>
        <begin position="303"/>
        <end position="329"/>
    </location>
</feature>
<dbReference type="InterPro" id="IPR002110">
    <property type="entry name" value="Ankyrin_rpt"/>
</dbReference>
<dbReference type="PANTHER" id="PTHR24173">
    <property type="entry name" value="ANKYRIN REPEAT CONTAINING"/>
    <property type="match status" value="1"/>
</dbReference>
<dbReference type="Pfam" id="PF07525">
    <property type="entry name" value="SOCS_box"/>
    <property type="match status" value="1"/>
</dbReference>
<dbReference type="Gene3D" id="1.25.40.20">
    <property type="entry name" value="Ankyrin repeat-containing domain"/>
    <property type="match status" value="5"/>
</dbReference>
<dbReference type="SUPFAM" id="SSF158235">
    <property type="entry name" value="SOCS box-like"/>
    <property type="match status" value="1"/>
</dbReference>
<feature type="repeat" description="ANK" evidence="3">
    <location>
        <begin position="189"/>
        <end position="213"/>
    </location>
</feature>
<feature type="compositionally biased region" description="Basic and acidic residues" evidence="4">
    <location>
        <begin position="1009"/>
        <end position="1021"/>
    </location>
</feature>
<keyword evidence="2 3" id="KW-0040">ANK repeat</keyword>
<dbReference type="PROSITE" id="PS50225">
    <property type="entry name" value="SOCS"/>
    <property type="match status" value="1"/>
</dbReference>
<name>A0ABD0LMC6_9CAEN</name>
<feature type="repeat" description="ANK" evidence="3">
    <location>
        <begin position="897"/>
        <end position="929"/>
    </location>
</feature>
<evidence type="ECO:0000259" key="5">
    <source>
        <dbReference type="PROSITE" id="PS50225"/>
    </source>
</evidence>
<dbReference type="AlphaFoldDB" id="A0ABD0LMC6"/>
<evidence type="ECO:0000313" key="6">
    <source>
        <dbReference type="EMBL" id="KAK7500445.1"/>
    </source>
</evidence>
<dbReference type="PROSITE" id="PS51257">
    <property type="entry name" value="PROKAR_LIPOPROTEIN"/>
    <property type="match status" value="1"/>
</dbReference>
<feature type="compositionally biased region" description="Basic and acidic residues" evidence="4">
    <location>
        <begin position="992"/>
        <end position="1002"/>
    </location>
</feature>
<evidence type="ECO:0000256" key="3">
    <source>
        <dbReference type="PROSITE-ProRule" id="PRU00023"/>
    </source>
</evidence>
<feature type="compositionally biased region" description="Basic and acidic residues" evidence="4">
    <location>
        <begin position="1044"/>
        <end position="1057"/>
    </location>
</feature>
<reference evidence="6 7" key="1">
    <citation type="journal article" date="2023" name="Sci. Data">
        <title>Genome assembly of the Korean intertidal mud-creeper Batillaria attramentaria.</title>
        <authorList>
            <person name="Patra A.K."/>
            <person name="Ho P.T."/>
            <person name="Jun S."/>
            <person name="Lee S.J."/>
            <person name="Kim Y."/>
            <person name="Won Y.J."/>
        </authorList>
    </citation>
    <scope>NUCLEOTIDE SEQUENCE [LARGE SCALE GENOMIC DNA]</scope>
    <source>
        <strain evidence="6">Wonlab-2016</strain>
    </source>
</reference>
<dbReference type="SMART" id="SM00248">
    <property type="entry name" value="ANK"/>
    <property type="match status" value="12"/>
</dbReference>
<dbReference type="PROSITE" id="PS50088">
    <property type="entry name" value="ANK_REPEAT"/>
    <property type="match status" value="5"/>
</dbReference>
<gene>
    <name evidence="6" type="ORF">BaRGS_00008352</name>
</gene>
<feature type="domain" description="SOCS box" evidence="5">
    <location>
        <begin position="515"/>
        <end position="549"/>
    </location>
</feature>
<evidence type="ECO:0000256" key="4">
    <source>
        <dbReference type="SAM" id="MobiDB-lite"/>
    </source>
</evidence>
<dbReference type="PRINTS" id="PR01415">
    <property type="entry name" value="ANKYRIN"/>
</dbReference>
<dbReference type="SUPFAM" id="SSF48403">
    <property type="entry name" value="Ankyrin repeat"/>
    <property type="match status" value="3"/>
</dbReference>
<protein>
    <recommendedName>
        <fullName evidence="5">SOCS box domain-containing protein</fullName>
    </recommendedName>
</protein>
<feature type="region of interest" description="Disordered" evidence="4">
    <location>
        <begin position="975"/>
        <end position="1071"/>
    </location>
</feature>
<dbReference type="Pfam" id="PF00023">
    <property type="entry name" value="Ank"/>
    <property type="match status" value="1"/>
</dbReference>
<keyword evidence="7" id="KW-1185">Reference proteome</keyword>
<dbReference type="EMBL" id="JACVVK020000037">
    <property type="protein sequence ID" value="KAK7500445.1"/>
    <property type="molecule type" value="Genomic_DNA"/>
</dbReference>
<dbReference type="InterPro" id="IPR036036">
    <property type="entry name" value="SOCS_box-like_dom_sf"/>
</dbReference>
<comment type="caution">
    <text evidence="6">The sequence shown here is derived from an EMBL/GenBank/DDBJ whole genome shotgun (WGS) entry which is preliminary data.</text>
</comment>
<dbReference type="PROSITE" id="PS50297">
    <property type="entry name" value="ANK_REP_REGION"/>
    <property type="match status" value="5"/>
</dbReference>
<feature type="repeat" description="ANK" evidence="3">
    <location>
        <begin position="156"/>
        <end position="188"/>
    </location>
</feature>
<evidence type="ECO:0000256" key="2">
    <source>
        <dbReference type="ARBA" id="ARBA00023043"/>
    </source>
</evidence>
<accession>A0ABD0LMC6</accession>
<evidence type="ECO:0000313" key="7">
    <source>
        <dbReference type="Proteomes" id="UP001519460"/>
    </source>
</evidence>
<dbReference type="InterPro" id="IPR001496">
    <property type="entry name" value="SOCS_box"/>
</dbReference>
<dbReference type="Pfam" id="PF12796">
    <property type="entry name" value="Ank_2"/>
    <property type="match status" value="2"/>
</dbReference>
<evidence type="ECO:0000256" key="1">
    <source>
        <dbReference type="ARBA" id="ARBA00022737"/>
    </source>
</evidence>
<sequence>MCPVKRGFIDVGLSPLCLVLVFLSLAGCVFSGLQQLLSKYEQNRVRCTQTRLTTMSLSQLHSAIASRDIDDVTAVLRTCGNDVNIVYNKHTAMTRALEAGCNDAIIRMILGHKDFDPQAQNQFGRCPLLEAAKQGRNEIVSLLLRMGAHVDQADRRGMTPLSACAFYNRHEAARALLSFGADVNTRDCAGNTVLHSACEHGSEEIVKLLLDHGKCDVNCRNNDLQTPLMAALPSAYNLQVKGQPMSVSLSITRRLLQAGSDVFAREARQGGTALHERIRQCDVAGLCVLLDHCSSLADEPDSQGVTPLQLAVALGYYELGFHLLHYGADPACIISPALDNKDPAGTLGTSASVTPGTRTASDELEATCSFHKLRFLRSLLAATFVTADVLNQLVHLQLVTGDCVEKILRETACDCQSLENASCRGTVGGGRGVCTRRVAGCFAGVRSDRPFRCRCDNLATTAAMSQSFSNIVFRSSDNNNDNGTNDNDMMITSKYSVYGTEAVVCAREALRHSLSLKHQCRLTLRRILRMSLPVCLRDLGLPQPLQNYLSLGVDPARRDPFHVVRLHVAVTENDHATVRNLLEAGVDPEAPLMERTPLTRAVEYVCPPSSLGKRKLDESAVTYKSALEQSEVESLVTACKSDLSSSTNAESPRVDSIVKLNHQIRQDSLTQMKSFRGDVTGAGEGTETSLARGKSCGRGDVAGAVESMETNLANDTLKSCGRGDVIEDCDVFTRFPSANDGRVCGADDAEPLFGYDAVTCDVITLLLRHGASPTARDPQDDTPMHVAVMRGHRFLQYFLRTIEDVRNLDYLDLLKQSDALQVRERRGLTPLQSAVLLGDNLSLRSLLECFSHTMMAPAPPEFTQASGEAASRDEMLTLQTDVSGHQTKRSQVATEDTGISTLHCAASAGAVRVVAHLLNQGLAADVKDKLGNTPLHAAACRGRVYSDKPEAYCSQWASTKWSHMLRCWALPNHRQEEERPCDADGDLLPNKLQEEKQSRDGDIDSVMVLEERLSETSHEDSIASESSFLDRSRKEPQPSSKLSIHSETDNRKGHSDVSAHGPFSDNHATHQNQAGVPEFSFNLTIQVLLRHGADVKACNVDSMDAFSLARVYGIDIASAFVKSVV</sequence>
<dbReference type="PANTHER" id="PTHR24173:SF74">
    <property type="entry name" value="ANKYRIN REPEAT DOMAIN-CONTAINING PROTEIN 16"/>
    <property type="match status" value="1"/>
</dbReference>
<dbReference type="InterPro" id="IPR036770">
    <property type="entry name" value="Ankyrin_rpt-contain_sf"/>
</dbReference>
<proteinExistence type="predicted"/>